<feature type="transmembrane region" description="Helical" evidence="8">
    <location>
        <begin position="440"/>
        <end position="457"/>
    </location>
</feature>
<accession>A0ABW1AB55</accession>
<organism evidence="9 10">
    <name type="scientific">Actinomadura rugatobispora</name>
    <dbReference type="NCBI Taxonomy" id="1994"/>
    <lineage>
        <taxon>Bacteria</taxon>
        <taxon>Bacillati</taxon>
        <taxon>Actinomycetota</taxon>
        <taxon>Actinomycetes</taxon>
        <taxon>Streptosporangiales</taxon>
        <taxon>Thermomonosporaceae</taxon>
        <taxon>Actinomadura</taxon>
    </lineage>
</organism>
<feature type="transmembrane region" description="Helical" evidence="8">
    <location>
        <begin position="87"/>
        <end position="105"/>
    </location>
</feature>
<feature type="transmembrane region" description="Helical" evidence="8">
    <location>
        <begin position="117"/>
        <end position="136"/>
    </location>
</feature>
<evidence type="ECO:0000256" key="2">
    <source>
        <dbReference type="ARBA" id="ARBA00008821"/>
    </source>
</evidence>
<feature type="transmembrane region" description="Helical" evidence="8">
    <location>
        <begin position="354"/>
        <end position="377"/>
    </location>
</feature>
<feature type="compositionally biased region" description="Low complexity" evidence="7">
    <location>
        <begin position="466"/>
        <end position="477"/>
    </location>
</feature>
<feature type="transmembrane region" description="Helical" evidence="8">
    <location>
        <begin position="64"/>
        <end position="80"/>
    </location>
</feature>
<dbReference type="PANTHER" id="PTHR42810:SF4">
    <property type="entry name" value="URIC ACID TRANSPORTER UACT"/>
    <property type="match status" value="1"/>
</dbReference>
<sequence length="485" mass="50073">MATGWKPTGWKVHGDGRTPPPGEVVAPDERLSWPRTAGIGAQHVIAMFGATFVFPLVMGLDPNLAVMMSGVATILFLLIVQGKVPSYLGTSASFVGGVFAIRAGVDSAQTDAWVTGAILVAGAVLALCGVIIHVLGPRIIHQVFPPVVTGAVVMLIGFGLAFVVADTYWPQDGWVALITMVFVFLAMVVFRGFLGRIAVLLGLVFGFALSWVLDLAAGPITSVLPGQNLRDAAGQACRPEGVYCVATAFPHDRVSFSAVGDAAWFGLPQMHAPDFKMSAILLVLPAVIALIAENTGHVKAVGEMTRTDLDPLIGRTIFADGVGTVVTSSVGGSPTTTYAENIGVMAATRIYSTAAYYIAALIAILFGLCPKFGALVAATPGGVLGGVTVILYGMIGLLGAKIWIENRVDFADPVNMVPAGAGIILAIGPVVQQITDDFKLEGIALGTIVVLVGYHLLRQISNRLSGPAPAVASPPAAGTGGDAGP</sequence>
<evidence type="ECO:0000256" key="6">
    <source>
        <dbReference type="ARBA" id="ARBA00023136"/>
    </source>
</evidence>
<evidence type="ECO:0000256" key="4">
    <source>
        <dbReference type="ARBA" id="ARBA00022692"/>
    </source>
</evidence>
<keyword evidence="5 8" id="KW-1133">Transmembrane helix</keyword>
<keyword evidence="4 8" id="KW-0812">Transmembrane</keyword>
<dbReference type="PANTHER" id="PTHR42810">
    <property type="entry name" value="PURINE PERMEASE C1399.01C-RELATED"/>
    <property type="match status" value="1"/>
</dbReference>
<evidence type="ECO:0000256" key="3">
    <source>
        <dbReference type="ARBA" id="ARBA00022448"/>
    </source>
</evidence>
<evidence type="ECO:0000256" key="5">
    <source>
        <dbReference type="ARBA" id="ARBA00022989"/>
    </source>
</evidence>
<evidence type="ECO:0000256" key="7">
    <source>
        <dbReference type="SAM" id="MobiDB-lite"/>
    </source>
</evidence>
<dbReference type="RefSeq" id="WP_378286215.1">
    <property type="nucleotide sequence ID" value="NZ_JBHSON010000054.1"/>
</dbReference>
<dbReference type="Pfam" id="PF00860">
    <property type="entry name" value="Xan_ur_permease"/>
    <property type="match status" value="1"/>
</dbReference>
<dbReference type="EMBL" id="JBHSON010000054">
    <property type="protein sequence ID" value="MFC5750470.1"/>
    <property type="molecule type" value="Genomic_DNA"/>
</dbReference>
<feature type="transmembrane region" description="Helical" evidence="8">
    <location>
        <begin position="275"/>
        <end position="292"/>
    </location>
</feature>
<feature type="region of interest" description="Disordered" evidence="7">
    <location>
        <begin position="465"/>
        <end position="485"/>
    </location>
</feature>
<comment type="similarity">
    <text evidence="2">Belongs to the nucleobase:cation symporter-2 (NCS2) (TC 2.A.40) family.</text>
</comment>
<dbReference type="Proteomes" id="UP001596074">
    <property type="component" value="Unassembled WGS sequence"/>
</dbReference>
<proteinExistence type="inferred from homology"/>
<comment type="subcellular location">
    <subcellularLocation>
        <location evidence="1">Membrane</location>
        <topology evidence="1">Multi-pass membrane protein</topology>
    </subcellularLocation>
</comment>
<gene>
    <name evidence="9" type="ORF">ACFPZN_33010</name>
</gene>
<feature type="transmembrane region" description="Helical" evidence="8">
    <location>
        <begin position="171"/>
        <end position="190"/>
    </location>
</feature>
<protein>
    <submittedName>
        <fullName evidence="9">Uracil-xanthine permease family protein</fullName>
    </submittedName>
</protein>
<evidence type="ECO:0000313" key="9">
    <source>
        <dbReference type="EMBL" id="MFC5750470.1"/>
    </source>
</evidence>
<comment type="caution">
    <text evidence="9">The sequence shown here is derived from an EMBL/GenBank/DDBJ whole genome shotgun (WGS) entry which is preliminary data.</text>
</comment>
<dbReference type="InterPro" id="IPR006043">
    <property type="entry name" value="NCS2"/>
</dbReference>
<keyword evidence="6 8" id="KW-0472">Membrane</keyword>
<feature type="transmembrane region" description="Helical" evidence="8">
    <location>
        <begin position="416"/>
        <end position="434"/>
    </location>
</feature>
<reference evidence="10" key="1">
    <citation type="journal article" date="2019" name="Int. J. Syst. Evol. Microbiol.">
        <title>The Global Catalogue of Microorganisms (GCM) 10K type strain sequencing project: providing services to taxonomists for standard genome sequencing and annotation.</title>
        <authorList>
            <consortium name="The Broad Institute Genomics Platform"/>
            <consortium name="The Broad Institute Genome Sequencing Center for Infectious Disease"/>
            <person name="Wu L."/>
            <person name="Ma J."/>
        </authorList>
    </citation>
    <scope>NUCLEOTIDE SEQUENCE [LARGE SCALE GENOMIC DNA]</scope>
    <source>
        <strain evidence="10">KCTC 42087</strain>
    </source>
</reference>
<feature type="region of interest" description="Disordered" evidence="7">
    <location>
        <begin position="1"/>
        <end position="23"/>
    </location>
</feature>
<feature type="transmembrane region" description="Helical" evidence="8">
    <location>
        <begin position="383"/>
        <end position="404"/>
    </location>
</feature>
<name>A0ABW1AB55_9ACTN</name>
<evidence type="ECO:0000256" key="8">
    <source>
        <dbReference type="SAM" id="Phobius"/>
    </source>
</evidence>
<feature type="transmembrane region" description="Helical" evidence="8">
    <location>
        <begin position="39"/>
        <end position="58"/>
    </location>
</feature>
<keyword evidence="10" id="KW-1185">Reference proteome</keyword>
<feature type="transmembrane region" description="Helical" evidence="8">
    <location>
        <begin position="197"/>
        <end position="220"/>
    </location>
</feature>
<keyword evidence="3" id="KW-0813">Transport</keyword>
<evidence type="ECO:0000313" key="10">
    <source>
        <dbReference type="Proteomes" id="UP001596074"/>
    </source>
</evidence>
<feature type="transmembrane region" description="Helical" evidence="8">
    <location>
        <begin position="143"/>
        <end position="165"/>
    </location>
</feature>
<evidence type="ECO:0000256" key="1">
    <source>
        <dbReference type="ARBA" id="ARBA00004141"/>
    </source>
</evidence>